<dbReference type="Proteomes" id="UP001236806">
    <property type="component" value="Unassembled WGS sequence"/>
</dbReference>
<keyword evidence="1" id="KW-0472">Membrane</keyword>
<feature type="transmembrane region" description="Helical" evidence="1">
    <location>
        <begin position="67"/>
        <end position="83"/>
    </location>
</feature>
<feature type="transmembrane region" description="Helical" evidence="1">
    <location>
        <begin position="181"/>
        <end position="204"/>
    </location>
</feature>
<feature type="transmembrane region" description="Helical" evidence="1">
    <location>
        <begin position="392"/>
        <end position="410"/>
    </location>
</feature>
<proteinExistence type="predicted"/>
<feature type="transmembrane region" description="Helical" evidence="1">
    <location>
        <begin position="369"/>
        <end position="386"/>
    </location>
</feature>
<keyword evidence="1" id="KW-0812">Transmembrane</keyword>
<comment type="caution">
    <text evidence="2">The sequence shown here is derived from an EMBL/GenBank/DDBJ whole genome shotgun (WGS) entry which is preliminary data.</text>
</comment>
<evidence type="ECO:0000313" key="2">
    <source>
        <dbReference type="EMBL" id="MDQ0674006.1"/>
    </source>
</evidence>
<feature type="transmembrane region" description="Helical" evidence="1">
    <location>
        <begin position="26"/>
        <end position="46"/>
    </location>
</feature>
<gene>
    <name evidence="2" type="ORF">QFZ36_001567</name>
</gene>
<protein>
    <recommendedName>
        <fullName evidence="4">O-Antigen Polymerase family protein</fullName>
    </recommendedName>
</protein>
<keyword evidence="3" id="KW-1185">Reference proteome</keyword>
<feature type="transmembrane region" description="Helical" evidence="1">
    <location>
        <begin position="216"/>
        <end position="238"/>
    </location>
</feature>
<evidence type="ECO:0008006" key="4">
    <source>
        <dbReference type="Google" id="ProtNLM"/>
    </source>
</evidence>
<sequence>MQWIVWGLLLLGIVVRWKSAPAWPGLVTGSLLALLGTFGGTLWTWSALNNGSGLPRGVIGDPGATEAFFWAAIGSILAAIMLPKRLRGSGGVPGVATSNWPLYQRYSLAASFTGYVVWLLGQGPSFFSRMIYARTDGIDFFIRLTGFIGPVLGLTALVIGIAGTATKRDRLLQVALGTMWFVSGAVVGTRMAVAFPLAVLLVFAVTCWRRRSLSSVLIAIFGLYVSTYAALAAFTLSLTVRGQSHGLLALGALLRDDRIPRFIDPTQWVVAIQLLVSSVTASVPITELSVARAPSARLLLLNANPLPSQFLNLDTFDQERLWPFAWIPLSMVGEWYGATGALGQVALFFLISLIAAVGVAIGMTSRNPLVVAVVLGMSSIVLVMSIQYPSRSFWRGVSLLILATLVAYFWNKFSATSRGGLAHPDHQPRNETTR</sequence>
<organism evidence="2 3">
    <name type="scientific">Pseudarthrobacter siccitolerans</name>
    <dbReference type="NCBI Taxonomy" id="861266"/>
    <lineage>
        <taxon>Bacteria</taxon>
        <taxon>Bacillati</taxon>
        <taxon>Actinomycetota</taxon>
        <taxon>Actinomycetes</taxon>
        <taxon>Micrococcales</taxon>
        <taxon>Micrococcaceae</taxon>
        <taxon>Pseudarthrobacter</taxon>
    </lineage>
</organism>
<name>A0ABU0PJ67_9MICC</name>
<feature type="transmembrane region" description="Helical" evidence="1">
    <location>
        <begin position="341"/>
        <end position="362"/>
    </location>
</feature>
<keyword evidence="1" id="KW-1133">Transmembrane helix</keyword>
<dbReference type="EMBL" id="JAUSXB010000001">
    <property type="protein sequence ID" value="MDQ0674006.1"/>
    <property type="molecule type" value="Genomic_DNA"/>
</dbReference>
<evidence type="ECO:0000313" key="3">
    <source>
        <dbReference type="Proteomes" id="UP001236806"/>
    </source>
</evidence>
<evidence type="ECO:0000256" key="1">
    <source>
        <dbReference type="SAM" id="Phobius"/>
    </source>
</evidence>
<feature type="transmembrane region" description="Helical" evidence="1">
    <location>
        <begin position="140"/>
        <end position="161"/>
    </location>
</feature>
<accession>A0ABU0PJ67</accession>
<reference evidence="2 3" key="1">
    <citation type="submission" date="2023-07" db="EMBL/GenBank/DDBJ databases">
        <title>Comparative genomics of wheat-associated soil bacteria to identify genetic determinants of phenazine resistance.</title>
        <authorList>
            <person name="Mouncey N."/>
        </authorList>
    </citation>
    <scope>NUCLEOTIDE SEQUENCE [LARGE SCALE GENOMIC DNA]</scope>
    <source>
        <strain evidence="2 3">W1I3</strain>
    </source>
</reference>